<name>A0A1I7C6D5_9ENTR</name>
<reference evidence="2" key="1">
    <citation type="submission" date="2016-10" db="EMBL/GenBank/DDBJ databases">
        <authorList>
            <person name="Varghese N."/>
            <person name="Submissions S."/>
        </authorList>
    </citation>
    <scope>NUCLEOTIDE SEQUENCE [LARGE SCALE GENOMIC DNA]</scope>
    <source>
        <strain evidence="2">Ah-143</strain>
    </source>
</reference>
<dbReference type="Proteomes" id="UP000199187">
    <property type="component" value="Unassembled WGS sequence"/>
</dbReference>
<protein>
    <submittedName>
        <fullName evidence="1">Uncharacterized protein</fullName>
    </submittedName>
</protein>
<organism evidence="1 2">
    <name type="scientific">Kosakonia arachidis</name>
    <dbReference type="NCBI Taxonomy" id="551989"/>
    <lineage>
        <taxon>Bacteria</taxon>
        <taxon>Pseudomonadati</taxon>
        <taxon>Pseudomonadota</taxon>
        <taxon>Gammaproteobacteria</taxon>
        <taxon>Enterobacterales</taxon>
        <taxon>Enterobacteriaceae</taxon>
        <taxon>Kosakonia</taxon>
    </lineage>
</organism>
<keyword evidence="2" id="KW-1185">Reference proteome</keyword>
<sequence>MINSLTYTLSFKLPLCWLHLCTPVTYLCKLLGCAVLPPQRSVNDFVYSKGKGNFDRRVNAVDSGPRQDK</sequence>
<evidence type="ECO:0000313" key="2">
    <source>
        <dbReference type="Proteomes" id="UP000199187"/>
    </source>
</evidence>
<accession>A0A1I7C6D5</accession>
<proteinExistence type="predicted"/>
<gene>
    <name evidence="1" type="ORF">SAMN05192562_103283</name>
</gene>
<evidence type="ECO:0000313" key="1">
    <source>
        <dbReference type="EMBL" id="SFT95001.1"/>
    </source>
</evidence>
<dbReference type="EMBL" id="FPAU01000003">
    <property type="protein sequence ID" value="SFT95001.1"/>
    <property type="molecule type" value="Genomic_DNA"/>
</dbReference>
<dbReference type="AlphaFoldDB" id="A0A1I7C6D5"/>